<keyword evidence="2" id="KW-0614">Plasmid</keyword>
<evidence type="ECO:0000313" key="3">
    <source>
        <dbReference type="Proteomes" id="UP000007753"/>
    </source>
</evidence>
<evidence type="ECO:0000256" key="1">
    <source>
        <dbReference type="SAM" id="MobiDB-lite"/>
    </source>
</evidence>
<dbReference type="Proteomes" id="UP000007753">
    <property type="component" value="Plasmid pUT1"/>
</dbReference>
<gene>
    <name evidence="2" type="ordered locus">SJA_P2-00440</name>
</gene>
<geneLocation type="plasmid" evidence="2 3">
    <name>pUT1</name>
</geneLocation>
<reference evidence="2 3" key="1">
    <citation type="journal article" date="2010" name="J. Bacteriol.">
        <title>Complete genome sequence of the representative gamma-hexachlorocyclohexane-degrading bacterium Sphingobium japonicum UT26.</title>
        <authorList>
            <person name="Nagata Y."/>
            <person name="Ohtsubo Y."/>
            <person name="Endo R."/>
            <person name="Ichikawa N."/>
            <person name="Ankai A."/>
            <person name="Oguchi A."/>
            <person name="Fukui S."/>
            <person name="Fujita N."/>
            <person name="Tsuda M."/>
        </authorList>
    </citation>
    <scope>NUCLEOTIDE SEQUENCE [LARGE SCALE GENOMIC DNA]</scope>
    <source>
        <strain evidence="3">DSM 16413 / CCM 7287 / MTCC 6362 / UT26 / NBRC 101211 / UT26S</strain>
        <plasmid evidence="2 3">pUT1</plasmid>
    </source>
</reference>
<keyword evidence="3" id="KW-1185">Reference proteome</keyword>
<feature type="region of interest" description="Disordered" evidence="1">
    <location>
        <begin position="1"/>
        <end position="20"/>
    </location>
</feature>
<dbReference type="KEGG" id="sjp:SJA_P2-00440"/>
<protein>
    <submittedName>
        <fullName evidence="2">Uncharacterized protein</fullName>
    </submittedName>
</protein>
<organism evidence="2 3">
    <name type="scientific">Sphingobium indicum (strain DSM 16413 / CCM 7287 / MTCC 6362 / UT26 / NBRC 101211 / UT26S)</name>
    <name type="common">Sphingobium japonicum</name>
    <dbReference type="NCBI Taxonomy" id="452662"/>
    <lineage>
        <taxon>Bacteria</taxon>
        <taxon>Pseudomonadati</taxon>
        <taxon>Pseudomonadota</taxon>
        <taxon>Alphaproteobacteria</taxon>
        <taxon>Sphingomonadales</taxon>
        <taxon>Sphingomonadaceae</taxon>
        <taxon>Sphingobium</taxon>
    </lineage>
</organism>
<accession>D4Z9D8</accession>
<name>D4Z9D8_SPHIU</name>
<dbReference type="HOGENOM" id="CLU_2289866_0_0_5"/>
<dbReference type="AlphaFoldDB" id="D4Z9D8"/>
<feature type="region of interest" description="Disordered" evidence="1">
    <location>
        <begin position="77"/>
        <end position="101"/>
    </location>
</feature>
<proteinExistence type="predicted"/>
<sequence>MTPSGPEIAPAATFPPPLPSRLDRCPIRLAFLESQLRRCRWRCGRGRGAAFKRSLIQQKACRRSRLIMGDAGWEDRKAIRGGRRPRAGGGEAPKRRRFSSL</sequence>
<evidence type="ECO:0000313" key="2">
    <source>
        <dbReference type="EMBL" id="BAI99220.1"/>
    </source>
</evidence>
<dbReference type="EMBL" id="AP010806">
    <property type="protein sequence ID" value="BAI99220.1"/>
    <property type="molecule type" value="Genomic_DNA"/>
</dbReference>